<dbReference type="EMBL" id="CAJVPM010016456">
    <property type="protein sequence ID" value="CAG8614138.1"/>
    <property type="molecule type" value="Genomic_DNA"/>
</dbReference>
<sequence>ALLSLCDDGVDFGGNCSVLSCKENLTCKKDLITGIPTCTTE</sequence>
<proteinExistence type="predicted"/>
<feature type="non-terminal residue" evidence="1">
    <location>
        <position position="1"/>
    </location>
</feature>
<dbReference type="Proteomes" id="UP000789860">
    <property type="component" value="Unassembled WGS sequence"/>
</dbReference>
<evidence type="ECO:0000313" key="1">
    <source>
        <dbReference type="EMBL" id="CAG8614138.1"/>
    </source>
</evidence>
<name>A0ACA9MWM0_9GLOM</name>
<accession>A0ACA9MWM0</accession>
<evidence type="ECO:0000313" key="2">
    <source>
        <dbReference type="Proteomes" id="UP000789860"/>
    </source>
</evidence>
<gene>
    <name evidence="1" type="ORF">SCALOS_LOCUS7406</name>
</gene>
<keyword evidence="2" id="KW-1185">Reference proteome</keyword>
<comment type="caution">
    <text evidence="1">The sequence shown here is derived from an EMBL/GenBank/DDBJ whole genome shotgun (WGS) entry which is preliminary data.</text>
</comment>
<reference evidence="1" key="1">
    <citation type="submission" date="2021-06" db="EMBL/GenBank/DDBJ databases">
        <authorList>
            <person name="Kallberg Y."/>
            <person name="Tangrot J."/>
            <person name="Rosling A."/>
        </authorList>
    </citation>
    <scope>NUCLEOTIDE SEQUENCE</scope>
    <source>
        <strain evidence="1">AU212A</strain>
    </source>
</reference>
<organism evidence="1 2">
    <name type="scientific">Scutellospora calospora</name>
    <dbReference type="NCBI Taxonomy" id="85575"/>
    <lineage>
        <taxon>Eukaryota</taxon>
        <taxon>Fungi</taxon>
        <taxon>Fungi incertae sedis</taxon>
        <taxon>Mucoromycota</taxon>
        <taxon>Glomeromycotina</taxon>
        <taxon>Glomeromycetes</taxon>
        <taxon>Diversisporales</taxon>
        <taxon>Gigasporaceae</taxon>
        <taxon>Scutellospora</taxon>
    </lineage>
</organism>
<protein>
    <submittedName>
        <fullName evidence="1">1196_t:CDS:1</fullName>
    </submittedName>
</protein>